<keyword evidence="3" id="KW-1185">Reference proteome</keyword>
<organism evidence="2 3">
    <name type="scientific">Brachybacterium vulturis</name>
    <dbReference type="NCBI Taxonomy" id="2017484"/>
    <lineage>
        <taxon>Bacteria</taxon>
        <taxon>Bacillati</taxon>
        <taxon>Actinomycetota</taxon>
        <taxon>Actinomycetes</taxon>
        <taxon>Micrococcales</taxon>
        <taxon>Dermabacteraceae</taxon>
        <taxon>Brachybacterium</taxon>
    </lineage>
</organism>
<dbReference type="KEGG" id="brz:CFK38_06245"/>
<dbReference type="RefSeq" id="WP_096802306.1">
    <property type="nucleotide sequence ID" value="NZ_CP023563.1"/>
</dbReference>
<name>A0A291GLF0_9MICO</name>
<sequence>MSRSTKSKTPAATVRERLAEREGVVTARERELIEVRKRNAEHEAKQGAGALDYDALGHIDDEHKEQALVRFLEAQRPHVEVERQAVESYTLADALSDHDVQREALGVKRAATVEGIRNLLTEYTEAVTAYNGELTERIGAARRAGLIEGDADPTLPVLMGGGEYGHPRRLVVNGEHFVTLTTDTDAIIREARR</sequence>
<reference evidence="3" key="1">
    <citation type="submission" date="2017-09" db="EMBL/GenBank/DDBJ databases">
        <title>Brachybacterium sp. VM2412.</title>
        <authorList>
            <person name="Tak E.J."/>
            <person name="Bae J.-W."/>
        </authorList>
    </citation>
    <scope>NUCLEOTIDE SEQUENCE [LARGE SCALE GENOMIC DNA]</scope>
    <source>
        <strain evidence="3">VM2412</strain>
    </source>
</reference>
<protein>
    <submittedName>
        <fullName evidence="2">Uncharacterized protein</fullName>
    </submittedName>
</protein>
<dbReference type="AlphaFoldDB" id="A0A291GLF0"/>
<evidence type="ECO:0000256" key="1">
    <source>
        <dbReference type="SAM" id="MobiDB-lite"/>
    </source>
</evidence>
<feature type="region of interest" description="Disordered" evidence="1">
    <location>
        <begin position="1"/>
        <end position="20"/>
    </location>
</feature>
<accession>A0A291GLF0</accession>
<proteinExistence type="predicted"/>
<evidence type="ECO:0000313" key="2">
    <source>
        <dbReference type="EMBL" id="ATG51169.1"/>
    </source>
</evidence>
<evidence type="ECO:0000313" key="3">
    <source>
        <dbReference type="Proteomes" id="UP000218165"/>
    </source>
</evidence>
<dbReference type="Proteomes" id="UP000218165">
    <property type="component" value="Chromosome"/>
</dbReference>
<dbReference type="EMBL" id="CP023563">
    <property type="protein sequence ID" value="ATG51169.1"/>
    <property type="molecule type" value="Genomic_DNA"/>
</dbReference>
<gene>
    <name evidence="2" type="ORF">CFK38_06245</name>
</gene>
<feature type="compositionally biased region" description="Polar residues" evidence="1">
    <location>
        <begin position="1"/>
        <end position="10"/>
    </location>
</feature>
<dbReference type="OrthoDB" id="9834213at2"/>